<gene>
    <name evidence="1" type="ORF">PTTT1_LOCUS24615</name>
</gene>
<dbReference type="EMBL" id="OU594943">
    <property type="protein sequence ID" value="CAG9284013.1"/>
    <property type="molecule type" value="Genomic_DNA"/>
</dbReference>
<protein>
    <submittedName>
        <fullName evidence="1">Uncharacterized protein</fullName>
    </submittedName>
</protein>
<dbReference type="AlphaFoldDB" id="A0A8J9X572"/>
<dbReference type="Proteomes" id="UP000836788">
    <property type="component" value="Chromosome 2"/>
</dbReference>
<accession>A0A8J9X572</accession>
<dbReference type="PANTHER" id="PTHR34496">
    <property type="entry name" value="GLCNAC TRANSFERASE-RELATED"/>
    <property type="match status" value="1"/>
</dbReference>
<sequence>MPPRRDDGSIFLSVATYRDENCFNTVYKAYEKAKNPEKLFIGLTQQNCHQDCKSGVLSNLSMVEVPPDDDCYQKFCDTDLGQPFCANSQLRVLNIDEPESLGPYAARYFTSKLWYGEQWYMQIDAHMTFANHWDSISVDMLNKAPSSKPILSHYPPSHLVDLDKRTDRAGARLCGPVFATSDLESQIIRLEGAGYDPQQLEYPAFAPFTAAGYFVAHSNFLREVPFDPFLPWIFMGEEIIMSTRLWTAGYDIFSPSRSVVGHMYVRRHKPKFWE</sequence>
<name>A0A8J9X572_PHATR</name>
<organism evidence="1">
    <name type="scientific">Phaeodactylum tricornutum</name>
    <name type="common">Diatom</name>
    <dbReference type="NCBI Taxonomy" id="2850"/>
    <lineage>
        <taxon>Eukaryota</taxon>
        <taxon>Sar</taxon>
        <taxon>Stramenopiles</taxon>
        <taxon>Ochrophyta</taxon>
        <taxon>Bacillariophyta</taxon>
        <taxon>Bacillariophyceae</taxon>
        <taxon>Bacillariophycidae</taxon>
        <taxon>Naviculales</taxon>
        <taxon>Phaeodactylaceae</taxon>
        <taxon>Phaeodactylum</taxon>
    </lineage>
</organism>
<dbReference type="SUPFAM" id="SSF53448">
    <property type="entry name" value="Nucleotide-diphospho-sugar transferases"/>
    <property type="match status" value="1"/>
</dbReference>
<evidence type="ECO:0000313" key="1">
    <source>
        <dbReference type="EMBL" id="CAG9284013.1"/>
    </source>
</evidence>
<dbReference type="Gene3D" id="3.90.550.10">
    <property type="entry name" value="Spore Coat Polysaccharide Biosynthesis Protein SpsA, Chain A"/>
    <property type="match status" value="1"/>
</dbReference>
<feature type="non-terminal residue" evidence="1">
    <location>
        <position position="274"/>
    </location>
</feature>
<reference evidence="1" key="1">
    <citation type="submission" date="2022-02" db="EMBL/GenBank/DDBJ databases">
        <authorList>
            <person name="Giguere J D."/>
        </authorList>
    </citation>
    <scope>NUCLEOTIDE SEQUENCE</scope>
    <source>
        <strain evidence="1">CCAP 1055/1</strain>
    </source>
</reference>
<dbReference type="Pfam" id="PF11397">
    <property type="entry name" value="GlcNAc"/>
    <property type="match status" value="1"/>
</dbReference>
<dbReference type="PANTHER" id="PTHR34496:SF10">
    <property type="entry name" value="GLCNAC TRANSFERASE"/>
    <property type="match status" value="1"/>
</dbReference>
<dbReference type="InterPro" id="IPR029044">
    <property type="entry name" value="Nucleotide-diphossugar_trans"/>
</dbReference>
<proteinExistence type="predicted"/>
<dbReference type="InterPro" id="IPR021067">
    <property type="entry name" value="Glycosyltransferase"/>
</dbReference>